<comment type="caution">
    <text evidence="12">The sequence shown here is derived from an EMBL/GenBank/DDBJ whole genome shotgun (WGS) entry which is preliminary data.</text>
</comment>
<protein>
    <recommendedName>
        <fullName evidence="3 9">4-diphosphocytidyl-2-C-methyl-D-erythritol kinase</fullName>
        <shortName evidence="9">CMK</shortName>
        <ecNumber evidence="2 9">2.7.1.148</ecNumber>
    </recommendedName>
    <alternativeName>
        <fullName evidence="8 9">4-(cytidine-5'-diphospho)-2-C-methyl-D-erythritol kinase</fullName>
    </alternativeName>
</protein>
<evidence type="ECO:0000256" key="1">
    <source>
        <dbReference type="ARBA" id="ARBA00009684"/>
    </source>
</evidence>
<keyword evidence="4 9" id="KW-0808">Transferase</keyword>
<evidence type="ECO:0000259" key="11">
    <source>
        <dbReference type="Pfam" id="PF08544"/>
    </source>
</evidence>
<comment type="function">
    <text evidence="9">Catalyzes the phosphorylation of the position 2 hydroxy group of 4-diphosphocytidyl-2C-methyl-D-erythritol.</text>
</comment>
<dbReference type="GO" id="GO:0050515">
    <property type="term" value="F:4-(cytidine 5'-diphospho)-2-C-methyl-D-erythritol kinase activity"/>
    <property type="evidence" value="ECO:0007669"/>
    <property type="project" value="UniProtKB-UniRule"/>
</dbReference>
<gene>
    <name evidence="9" type="primary">ispE</name>
    <name evidence="12" type="ORF">PSSU_0060</name>
</gene>
<dbReference type="SUPFAM" id="SSF55060">
    <property type="entry name" value="GHMP Kinase, C-terminal domain"/>
    <property type="match status" value="1"/>
</dbReference>
<dbReference type="PANTHER" id="PTHR43527">
    <property type="entry name" value="4-DIPHOSPHOCYTIDYL-2-C-METHYL-D-ERYTHRITOL KINASE, CHLOROPLASTIC"/>
    <property type="match status" value="1"/>
</dbReference>
<evidence type="ECO:0000256" key="9">
    <source>
        <dbReference type="HAMAP-Rule" id="MF_00061"/>
    </source>
</evidence>
<evidence type="ECO:0000313" key="13">
    <source>
        <dbReference type="Proteomes" id="UP000216454"/>
    </source>
</evidence>
<dbReference type="Proteomes" id="UP000216454">
    <property type="component" value="Unassembled WGS sequence"/>
</dbReference>
<name>A0A261F4A0_9BIFI</name>
<dbReference type="HAMAP" id="MF_00061">
    <property type="entry name" value="IspE"/>
    <property type="match status" value="1"/>
</dbReference>
<evidence type="ECO:0000256" key="2">
    <source>
        <dbReference type="ARBA" id="ARBA00012052"/>
    </source>
</evidence>
<dbReference type="Pfam" id="PF00288">
    <property type="entry name" value="GHMP_kinases_N"/>
    <property type="match status" value="1"/>
</dbReference>
<dbReference type="InterPro" id="IPR036554">
    <property type="entry name" value="GHMP_kinase_C_sf"/>
</dbReference>
<keyword evidence="7 9" id="KW-0067">ATP-binding</keyword>
<sequence>MSEFEFEYRCPAKINLELRVKKTRHPEWGNRHEIDTIYCGVELCDFVETHPRDEGTGLVLALTPYYGKTLFPTPGSPEFESNLVIRAARALAEACHVSPDARIDLTKRIPVAAGLGGGSSDAAGTLIALTHSWGEAGKFDAPGAISPSWDMLMSVAAKLGADIPFFLGSIDESGLAHGTGYGEKVEYYYPARPTLPRPADPEWEKWAPKAVALAIYDDGLSTADVYRRFDEIGANPGDRNDLQRAALDLHPRSADAITYSAPEYSGVEGAEVFISGSGPTVVALCSDKYDAEQMARNWMERHMADRTEAVLATTRMWPFPTKNPNFEKNY</sequence>
<feature type="active site" evidence="9">
    <location>
        <position position="162"/>
    </location>
</feature>
<evidence type="ECO:0000256" key="4">
    <source>
        <dbReference type="ARBA" id="ARBA00022679"/>
    </source>
</evidence>
<dbReference type="OrthoDB" id="3173073at2"/>
<keyword evidence="13" id="KW-1185">Reference proteome</keyword>
<evidence type="ECO:0000259" key="10">
    <source>
        <dbReference type="Pfam" id="PF00288"/>
    </source>
</evidence>
<feature type="active site" evidence="9">
    <location>
        <position position="13"/>
    </location>
</feature>
<feature type="domain" description="GHMP kinase N-terminal" evidence="10">
    <location>
        <begin position="82"/>
        <end position="135"/>
    </location>
</feature>
<keyword evidence="6 9" id="KW-0418">Kinase</keyword>
<evidence type="ECO:0000256" key="5">
    <source>
        <dbReference type="ARBA" id="ARBA00022741"/>
    </source>
</evidence>
<dbReference type="Pfam" id="PF08544">
    <property type="entry name" value="GHMP_kinases_C"/>
    <property type="match status" value="1"/>
</dbReference>
<dbReference type="GO" id="GO:0005524">
    <property type="term" value="F:ATP binding"/>
    <property type="evidence" value="ECO:0007669"/>
    <property type="project" value="UniProtKB-UniRule"/>
</dbReference>
<evidence type="ECO:0000256" key="7">
    <source>
        <dbReference type="ARBA" id="ARBA00022840"/>
    </source>
</evidence>
<evidence type="ECO:0000256" key="8">
    <source>
        <dbReference type="ARBA" id="ARBA00032554"/>
    </source>
</evidence>
<evidence type="ECO:0000313" key="12">
    <source>
        <dbReference type="EMBL" id="OZG53957.1"/>
    </source>
</evidence>
<dbReference type="InterPro" id="IPR006204">
    <property type="entry name" value="GHMP_kinase_N_dom"/>
</dbReference>
<keyword evidence="5 9" id="KW-0547">Nucleotide-binding</keyword>
<dbReference type="InterPro" id="IPR014721">
    <property type="entry name" value="Ribsml_uS5_D2-typ_fold_subgr"/>
</dbReference>
<comment type="catalytic activity">
    <reaction evidence="9">
        <text>4-CDP-2-C-methyl-D-erythritol + ATP = 4-CDP-2-C-methyl-D-erythritol 2-phosphate + ADP + H(+)</text>
        <dbReference type="Rhea" id="RHEA:18437"/>
        <dbReference type="ChEBI" id="CHEBI:15378"/>
        <dbReference type="ChEBI" id="CHEBI:30616"/>
        <dbReference type="ChEBI" id="CHEBI:57823"/>
        <dbReference type="ChEBI" id="CHEBI:57919"/>
        <dbReference type="ChEBI" id="CHEBI:456216"/>
        <dbReference type="EC" id="2.7.1.148"/>
    </reaction>
</comment>
<dbReference type="Gene3D" id="3.30.70.890">
    <property type="entry name" value="GHMP kinase, C-terminal domain"/>
    <property type="match status" value="1"/>
</dbReference>
<dbReference type="PIRSF" id="PIRSF010376">
    <property type="entry name" value="IspE"/>
    <property type="match status" value="1"/>
</dbReference>
<dbReference type="InterPro" id="IPR013750">
    <property type="entry name" value="GHMP_kinase_C_dom"/>
</dbReference>
<evidence type="ECO:0000256" key="6">
    <source>
        <dbReference type="ARBA" id="ARBA00022777"/>
    </source>
</evidence>
<dbReference type="GO" id="GO:0016114">
    <property type="term" value="P:terpenoid biosynthetic process"/>
    <property type="evidence" value="ECO:0007669"/>
    <property type="project" value="InterPro"/>
</dbReference>
<dbReference type="RefSeq" id="WP_094690417.1">
    <property type="nucleotide sequence ID" value="NZ_MWWQ01000001.1"/>
</dbReference>
<dbReference type="InterPro" id="IPR020568">
    <property type="entry name" value="Ribosomal_Su5_D2-typ_SF"/>
</dbReference>
<feature type="binding site" evidence="9">
    <location>
        <begin position="110"/>
        <end position="120"/>
    </location>
    <ligand>
        <name>ATP</name>
        <dbReference type="ChEBI" id="CHEBI:30616"/>
    </ligand>
</feature>
<organism evidence="12 13">
    <name type="scientific">Pseudoscardovia suis</name>
    <dbReference type="NCBI Taxonomy" id="987063"/>
    <lineage>
        <taxon>Bacteria</taxon>
        <taxon>Bacillati</taxon>
        <taxon>Actinomycetota</taxon>
        <taxon>Actinomycetes</taxon>
        <taxon>Bifidobacteriales</taxon>
        <taxon>Bifidobacteriaceae</taxon>
        <taxon>Pseudoscardovia</taxon>
    </lineage>
</organism>
<feature type="domain" description="GHMP kinase C-terminal" evidence="11">
    <location>
        <begin position="253"/>
        <end position="303"/>
    </location>
</feature>
<dbReference type="EMBL" id="MWWQ01000001">
    <property type="protein sequence ID" value="OZG53957.1"/>
    <property type="molecule type" value="Genomic_DNA"/>
</dbReference>
<comment type="similarity">
    <text evidence="1 9">Belongs to the GHMP kinase family. IspE subfamily.</text>
</comment>
<comment type="pathway">
    <text evidence="9">Isoprenoid biosynthesis; isopentenyl diphosphate biosynthesis via DXP pathway; isopentenyl diphosphate from 1-deoxy-D-xylulose 5-phosphate: step 3/6.</text>
</comment>
<keyword evidence="9" id="KW-0414">Isoprene biosynthesis</keyword>
<dbReference type="EC" id="2.7.1.148" evidence="2 9"/>
<dbReference type="InterPro" id="IPR004424">
    <property type="entry name" value="IspE"/>
</dbReference>
<evidence type="ECO:0000256" key="3">
    <source>
        <dbReference type="ARBA" id="ARBA00017473"/>
    </source>
</evidence>
<proteinExistence type="inferred from homology"/>
<dbReference type="AlphaFoldDB" id="A0A261F4A0"/>
<dbReference type="SUPFAM" id="SSF54211">
    <property type="entry name" value="Ribosomal protein S5 domain 2-like"/>
    <property type="match status" value="1"/>
</dbReference>
<dbReference type="UniPathway" id="UPA00056">
    <property type="reaction ID" value="UER00094"/>
</dbReference>
<dbReference type="PANTHER" id="PTHR43527:SF2">
    <property type="entry name" value="4-DIPHOSPHOCYTIDYL-2-C-METHYL-D-ERYTHRITOL KINASE, CHLOROPLASTIC"/>
    <property type="match status" value="1"/>
</dbReference>
<dbReference type="Gene3D" id="3.30.230.10">
    <property type="match status" value="1"/>
</dbReference>
<reference evidence="12 13" key="1">
    <citation type="journal article" date="2017" name="BMC Genomics">
        <title>Comparative genomic and phylogenomic analyses of the Bifidobacteriaceae family.</title>
        <authorList>
            <person name="Lugli G.A."/>
            <person name="Milani C."/>
            <person name="Turroni F."/>
            <person name="Duranti S."/>
            <person name="Mancabelli L."/>
            <person name="Mangifesta M."/>
            <person name="Ferrario C."/>
            <person name="Modesto M."/>
            <person name="Mattarelli P."/>
            <person name="Jiri K."/>
            <person name="van Sinderen D."/>
            <person name="Ventura M."/>
        </authorList>
    </citation>
    <scope>NUCLEOTIDE SEQUENCE [LARGE SCALE GENOMIC DNA]</scope>
    <source>
        <strain evidence="12 13">DSM 24744</strain>
    </source>
</reference>
<dbReference type="GO" id="GO:0019288">
    <property type="term" value="P:isopentenyl diphosphate biosynthetic process, methylerythritol 4-phosphate pathway"/>
    <property type="evidence" value="ECO:0007669"/>
    <property type="project" value="UniProtKB-UniRule"/>
</dbReference>
<accession>A0A261F4A0</accession>